<evidence type="ECO:0000313" key="2">
    <source>
        <dbReference type="EMBL" id="PXY01105.1"/>
    </source>
</evidence>
<dbReference type="OrthoDB" id="1001536at2"/>
<dbReference type="EMBL" id="QFLI01000004">
    <property type="protein sequence ID" value="PXY01105.1"/>
    <property type="molecule type" value="Genomic_DNA"/>
</dbReference>
<dbReference type="Pfam" id="PF13568">
    <property type="entry name" value="OMP_b-brl_2"/>
    <property type="match status" value="1"/>
</dbReference>
<keyword evidence="3" id="KW-1185">Reference proteome</keyword>
<organism evidence="2 3">
    <name type="scientific">Marinifilum breve</name>
    <dbReference type="NCBI Taxonomy" id="2184082"/>
    <lineage>
        <taxon>Bacteria</taxon>
        <taxon>Pseudomonadati</taxon>
        <taxon>Bacteroidota</taxon>
        <taxon>Bacteroidia</taxon>
        <taxon>Marinilabiliales</taxon>
        <taxon>Marinifilaceae</taxon>
    </lineage>
</organism>
<dbReference type="InterPro" id="IPR011250">
    <property type="entry name" value="OMP/PagP_B-barrel"/>
</dbReference>
<comment type="caution">
    <text evidence="2">The sequence shown here is derived from an EMBL/GenBank/DDBJ whole genome shotgun (WGS) entry which is preliminary data.</text>
</comment>
<dbReference type="AlphaFoldDB" id="A0A2V3ZWR0"/>
<dbReference type="InterPro" id="IPR025665">
    <property type="entry name" value="Beta-barrel_OMP_2"/>
</dbReference>
<gene>
    <name evidence="2" type="ORF">DF185_10665</name>
</gene>
<evidence type="ECO:0000259" key="1">
    <source>
        <dbReference type="Pfam" id="PF13568"/>
    </source>
</evidence>
<proteinExistence type="predicted"/>
<accession>A0A2V3ZWR0</accession>
<name>A0A2V3ZWR0_9BACT</name>
<sequence>MINVKKTLKLVFLKIENNLTMKKLILLAVICLFSSALFAQLSSPVNFGLHAGLVSTKMDTKMPSVSEVKDKADNGMMLGAFLRINLNKWYLQPELNYVSRKSEVVVSGVSGDVKTKSMDIPMLLGYKLVKLPAFKLRAFAGPVASFNIDDSFSSALKQRFEDEDLKGAVWNAKVGAGVDVWKLTLDVDYEFGLSDVSSEFLKKNKMFNVTLGFKLF</sequence>
<evidence type="ECO:0000313" key="3">
    <source>
        <dbReference type="Proteomes" id="UP000248079"/>
    </source>
</evidence>
<protein>
    <submittedName>
        <fullName evidence="2">PorT family protein</fullName>
    </submittedName>
</protein>
<feature type="domain" description="Outer membrane protein beta-barrel" evidence="1">
    <location>
        <begin position="38"/>
        <end position="196"/>
    </location>
</feature>
<dbReference type="Proteomes" id="UP000248079">
    <property type="component" value="Unassembled WGS sequence"/>
</dbReference>
<reference evidence="2 3" key="1">
    <citation type="submission" date="2018-05" db="EMBL/GenBank/DDBJ databases">
        <title>Marinifilum breve JC075T sp. nov., a marine bacterium isolated from Yongle Blue Hole in the South China Sea.</title>
        <authorList>
            <person name="Fu T."/>
        </authorList>
    </citation>
    <scope>NUCLEOTIDE SEQUENCE [LARGE SCALE GENOMIC DNA]</scope>
    <source>
        <strain evidence="2 3">JC075</strain>
    </source>
</reference>
<dbReference type="SUPFAM" id="SSF56925">
    <property type="entry name" value="OMPA-like"/>
    <property type="match status" value="1"/>
</dbReference>